<evidence type="ECO:0000313" key="2">
    <source>
        <dbReference type="Proteomes" id="UP001429580"/>
    </source>
</evidence>
<sequence length="51" mass="6028">METEFKEKTYEKYFPHEVARLTNIMFSPNPCDEALLGVDDALWLETRPTLH</sequence>
<name>A0ABX0UX89_9HYPH</name>
<keyword evidence="2" id="KW-1185">Reference proteome</keyword>
<proteinExistence type="predicted"/>
<gene>
    <name evidence="1" type="ORF">FHS82_001395</name>
</gene>
<protein>
    <submittedName>
        <fullName evidence="1">Uncharacterized protein</fullName>
    </submittedName>
</protein>
<organism evidence="1 2">
    <name type="scientific">Pseudochelatococcus lubricantis</name>
    <dbReference type="NCBI Taxonomy" id="1538102"/>
    <lineage>
        <taxon>Bacteria</taxon>
        <taxon>Pseudomonadati</taxon>
        <taxon>Pseudomonadota</taxon>
        <taxon>Alphaproteobacteria</taxon>
        <taxon>Hyphomicrobiales</taxon>
        <taxon>Chelatococcaceae</taxon>
        <taxon>Pseudochelatococcus</taxon>
    </lineage>
</organism>
<dbReference type="RefSeq" id="WP_166950309.1">
    <property type="nucleotide sequence ID" value="NZ_JAASQI010000003.1"/>
</dbReference>
<dbReference type="Proteomes" id="UP001429580">
    <property type="component" value="Unassembled WGS sequence"/>
</dbReference>
<comment type="caution">
    <text evidence="1">The sequence shown here is derived from an EMBL/GenBank/DDBJ whole genome shotgun (WGS) entry which is preliminary data.</text>
</comment>
<evidence type="ECO:0000313" key="1">
    <source>
        <dbReference type="EMBL" id="NIJ57559.1"/>
    </source>
</evidence>
<reference evidence="1 2" key="1">
    <citation type="submission" date="2020-03" db="EMBL/GenBank/DDBJ databases">
        <title>Genomic Encyclopedia of Type Strains, Phase IV (KMG-IV): sequencing the most valuable type-strain genomes for metagenomic binning, comparative biology and taxonomic classification.</title>
        <authorList>
            <person name="Goeker M."/>
        </authorList>
    </citation>
    <scope>NUCLEOTIDE SEQUENCE [LARGE SCALE GENOMIC DNA]</scope>
    <source>
        <strain evidence="1 2">DSM 103870</strain>
    </source>
</reference>
<accession>A0ABX0UX89</accession>
<dbReference type="EMBL" id="JAASQI010000003">
    <property type="protein sequence ID" value="NIJ57559.1"/>
    <property type="molecule type" value="Genomic_DNA"/>
</dbReference>